<gene>
    <name evidence="6" type="ORF">GE061_012758</name>
</gene>
<keyword evidence="4" id="KW-1015">Disulfide bond</keyword>
<name>A0A8S9XTH2_APOLU</name>
<evidence type="ECO:0000313" key="6">
    <source>
        <dbReference type="EMBL" id="KAF6212237.1"/>
    </source>
</evidence>
<dbReference type="Proteomes" id="UP000466442">
    <property type="component" value="Unassembled WGS sequence"/>
</dbReference>
<evidence type="ECO:0000256" key="3">
    <source>
        <dbReference type="ARBA" id="ARBA00022825"/>
    </source>
</evidence>
<dbReference type="InterPro" id="IPR050430">
    <property type="entry name" value="Peptidase_S1"/>
</dbReference>
<proteinExistence type="predicted"/>
<protein>
    <recommendedName>
        <fullName evidence="5">Peptidase S1 domain-containing protein</fullName>
    </recommendedName>
</protein>
<dbReference type="PANTHER" id="PTHR24276">
    <property type="entry name" value="POLYSERASE-RELATED"/>
    <property type="match status" value="1"/>
</dbReference>
<dbReference type="Pfam" id="PF00089">
    <property type="entry name" value="Trypsin"/>
    <property type="match status" value="1"/>
</dbReference>
<dbReference type="GO" id="GO:0006508">
    <property type="term" value="P:proteolysis"/>
    <property type="evidence" value="ECO:0007669"/>
    <property type="project" value="UniProtKB-KW"/>
</dbReference>
<keyword evidence="3" id="KW-0720">Serine protease</keyword>
<evidence type="ECO:0000256" key="1">
    <source>
        <dbReference type="ARBA" id="ARBA00022670"/>
    </source>
</evidence>
<keyword evidence="1" id="KW-0645">Protease</keyword>
<accession>A0A8S9XTH2</accession>
<dbReference type="InterPro" id="IPR043504">
    <property type="entry name" value="Peptidase_S1_PA_chymotrypsin"/>
</dbReference>
<keyword evidence="2" id="KW-0378">Hydrolase</keyword>
<dbReference type="SUPFAM" id="SSF50494">
    <property type="entry name" value="Trypsin-like serine proteases"/>
    <property type="match status" value="1"/>
</dbReference>
<reference evidence="6" key="1">
    <citation type="journal article" date="2021" name="Mol. Ecol. Resour.">
        <title>Apolygus lucorum genome provides insights into omnivorousness and mesophyll feeding.</title>
        <authorList>
            <person name="Liu Y."/>
            <person name="Liu H."/>
            <person name="Wang H."/>
            <person name="Huang T."/>
            <person name="Liu B."/>
            <person name="Yang B."/>
            <person name="Yin L."/>
            <person name="Li B."/>
            <person name="Zhang Y."/>
            <person name="Zhang S."/>
            <person name="Jiang F."/>
            <person name="Zhang X."/>
            <person name="Ren Y."/>
            <person name="Wang B."/>
            <person name="Wang S."/>
            <person name="Lu Y."/>
            <person name="Wu K."/>
            <person name="Fan W."/>
            <person name="Wang G."/>
        </authorList>
    </citation>
    <scope>NUCLEOTIDE SEQUENCE</scope>
    <source>
        <strain evidence="6">12Hb</strain>
    </source>
</reference>
<dbReference type="PANTHER" id="PTHR24276:SF96">
    <property type="entry name" value="PEPTIDASE S1 DOMAIN-CONTAINING PROTEIN"/>
    <property type="match status" value="1"/>
</dbReference>
<comment type="caution">
    <text evidence="6">The sequence shown here is derived from an EMBL/GenBank/DDBJ whole genome shotgun (WGS) entry which is preliminary data.</text>
</comment>
<dbReference type="PROSITE" id="PS51257">
    <property type="entry name" value="PROKAR_LIPOPROTEIN"/>
    <property type="match status" value="1"/>
</dbReference>
<sequence length="312" mass="36274">MCWILGRRFIFVGALMVCVLGLVSSCIFSAHHSDFPWIVRLMVRKTSAQLCVGNLVSEHFIMTPVSCYRRWSTLPKDYYSAKDLMVIAGRDDGETNYCSQERPGVLVTAHSNFSKDPHNNNIAILEVESFEFDPQDIPVMPFFTTAEENLKVLAKIQKDKPICYVPTFKQTKYLRNLAEDKESMRVHIVDGTECWNKFCPRGHQACLPFFSKKTYVCAQFINPDKRCTRRDVGAPLVCDQVSVGNLKLCRENRPMLFQGFNENVLDSMNRYKNMSIKLREYVKILEEEKKKPRREISRLMRRFFETLCLFSE</sequence>
<evidence type="ECO:0000256" key="2">
    <source>
        <dbReference type="ARBA" id="ARBA00022801"/>
    </source>
</evidence>
<dbReference type="InterPro" id="IPR009003">
    <property type="entry name" value="Peptidase_S1_PA"/>
</dbReference>
<dbReference type="GO" id="GO:0004252">
    <property type="term" value="F:serine-type endopeptidase activity"/>
    <property type="evidence" value="ECO:0007669"/>
    <property type="project" value="InterPro"/>
</dbReference>
<dbReference type="InterPro" id="IPR001254">
    <property type="entry name" value="Trypsin_dom"/>
</dbReference>
<dbReference type="Gene3D" id="2.40.10.10">
    <property type="entry name" value="Trypsin-like serine proteases"/>
    <property type="match status" value="1"/>
</dbReference>
<organism evidence="6 7">
    <name type="scientific">Apolygus lucorum</name>
    <name type="common">Small green plant bug</name>
    <name type="synonym">Lygocoris lucorum</name>
    <dbReference type="NCBI Taxonomy" id="248454"/>
    <lineage>
        <taxon>Eukaryota</taxon>
        <taxon>Metazoa</taxon>
        <taxon>Ecdysozoa</taxon>
        <taxon>Arthropoda</taxon>
        <taxon>Hexapoda</taxon>
        <taxon>Insecta</taxon>
        <taxon>Pterygota</taxon>
        <taxon>Neoptera</taxon>
        <taxon>Paraneoptera</taxon>
        <taxon>Hemiptera</taxon>
        <taxon>Heteroptera</taxon>
        <taxon>Panheteroptera</taxon>
        <taxon>Cimicomorpha</taxon>
        <taxon>Miridae</taxon>
        <taxon>Mirini</taxon>
        <taxon>Apolygus</taxon>
    </lineage>
</organism>
<dbReference type="PROSITE" id="PS50240">
    <property type="entry name" value="TRYPSIN_DOM"/>
    <property type="match status" value="1"/>
</dbReference>
<feature type="domain" description="Peptidase S1" evidence="5">
    <location>
        <begin position="19"/>
        <end position="290"/>
    </location>
</feature>
<evidence type="ECO:0000259" key="5">
    <source>
        <dbReference type="PROSITE" id="PS50240"/>
    </source>
</evidence>
<evidence type="ECO:0000313" key="7">
    <source>
        <dbReference type="Proteomes" id="UP000466442"/>
    </source>
</evidence>
<dbReference type="OrthoDB" id="6636769at2759"/>
<evidence type="ECO:0000256" key="4">
    <source>
        <dbReference type="ARBA" id="ARBA00023157"/>
    </source>
</evidence>
<dbReference type="AlphaFoldDB" id="A0A8S9XTH2"/>
<keyword evidence="7" id="KW-1185">Reference proteome</keyword>
<dbReference type="EMBL" id="WIXP02000004">
    <property type="protein sequence ID" value="KAF6212237.1"/>
    <property type="molecule type" value="Genomic_DNA"/>
</dbReference>